<keyword evidence="3" id="KW-1185">Reference proteome</keyword>
<evidence type="ECO:0000313" key="4">
    <source>
        <dbReference type="WBParaSite" id="HNAJ_0000655001-mRNA-1"/>
    </source>
</evidence>
<dbReference type="Proteomes" id="UP000278807">
    <property type="component" value="Unassembled WGS sequence"/>
</dbReference>
<organism evidence="4">
    <name type="scientific">Rodentolepis nana</name>
    <name type="common">Dwarf tapeworm</name>
    <name type="synonym">Hymenolepis nana</name>
    <dbReference type="NCBI Taxonomy" id="102285"/>
    <lineage>
        <taxon>Eukaryota</taxon>
        <taxon>Metazoa</taxon>
        <taxon>Spiralia</taxon>
        <taxon>Lophotrochozoa</taxon>
        <taxon>Platyhelminthes</taxon>
        <taxon>Cestoda</taxon>
        <taxon>Eucestoda</taxon>
        <taxon>Cyclophyllidea</taxon>
        <taxon>Hymenolepididae</taxon>
        <taxon>Rodentolepis</taxon>
    </lineage>
</organism>
<sequence>MRTFILIALTVLAFVAVSQAETDDSQVRVMQSFADIKKFFAEDPAGIKLKDIAQETCAFIQQVRMKARAALRQYLQKLLKEN</sequence>
<dbReference type="OrthoDB" id="6273758at2759"/>
<protein>
    <submittedName>
        <fullName evidence="4">Truncated apolipoprotein C-I</fullName>
    </submittedName>
</protein>
<proteinExistence type="predicted"/>
<reference evidence="4" key="1">
    <citation type="submission" date="2017-02" db="UniProtKB">
        <authorList>
            <consortium name="WormBaseParasite"/>
        </authorList>
    </citation>
    <scope>IDENTIFICATION</scope>
</reference>
<dbReference type="AlphaFoldDB" id="A0A0R3THK9"/>
<keyword evidence="1" id="KW-0732">Signal</keyword>
<evidence type="ECO:0000313" key="3">
    <source>
        <dbReference type="Proteomes" id="UP000278807"/>
    </source>
</evidence>
<gene>
    <name evidence="2" type="ORF">HNAJ_LOCUS6546</name>
</gene>
<feature type="chain" id="PRO_5043131844" evidence="1">
    <location>
        <begin position="21"/>
        <end position="82"/>
    </location>
</feature>
<dbReference type="EMBL" id="UZAE01007377">
    <property type="protein sequence ID" value="VDO02406.1"/>
    <property type="molecule type" value="Genomic_DNA"/>
</dbReference>
<accession>A0A0R3THK9</accession>
<dbReference type="InterPro" id="IPR008860">
    <property type="entry name" value="Taeniidae_ag"/>
</dbReference>
<dbReference type="Pfam" id="PF05596">
    <property type="entry name" value="Taeniidae_ag"/>
    <property type="match status" value="1"/>
</dbReference>
<reference evidence="2 3" key="2">
    <citation type="submission" date="2018-11" db="EMBL/GenBank/DDBJ databases">
        <authorList>
            <consortium name="Pathogen Informatics"/>
        </authorList>
    </citation>
    <scope>NUCLEOTIDE SEQUENCE [LARGE SCALE GENOMIC DNA]</scope>
</reference>
<evidence type="ECO:0000313" key="2">
    <source>
        <dbReference type="EMBL" id="VDO02406.1"/>
    </source>
</evidence>
<dbReference type="WBParaSite" id="HNAJ_0000655001-mRNA-1">
    <property type="protein sequence ID" value="HNAJ_0000655001-mRNA-1"/>
    <property type="gene ID" value="HNAJ_0000655001"/>
</dbReference>
<name>A0A0R3THK9_RODNA</name>
<feature type="signal peptide" evidence="1">
    <location>
        <begin position="1"/>
        <end position="20"/>
    </location>
</feature>
<evidence type="ECO:0000256" key="1">
    <source>
        <dbReference type="SAM" id="SignalP"/>
    </source>
</evidence>